<dbReference type="AlphaFoldDB" id="A0A9P6WZT2"/>
<name>A0A9P6WZT2_RHIOR</name>
<sequence length="326" mass="38251">MKDVNICYLEDPTEPILACIITINSRPFRYHLYPTGIPRTDDNQQEENKVQFVYLPSDPMNEEVYECKSLTNGDILSMVWKYTDLFDKKTIISFGKWCMNKADFTAAHSKRRQCDSGKVSVRSLFVAKEQYIAKKVLDYLPHYQLFVKNLKEEKYNIIGYARKSRTNENDESRVRLLQQMTRRLKERSLVDKVFVSPRANANDLMVERDLTKDEDLLKQLNVDGDAQDLLNYINQNKKICLIILGYAGLSTNCKDLETFLRNSKNICKIIVDHLPFDNTIKILDCCELLQDPKNWRFSTVEQGHTRDQSDSNFYDLFIYHYSAHQY</sequence>
<comment type="caution">
    <text evidence="1">The sequence shown here is derived from an EMBL/GenBank/DDBJ whole genome shotgun (WGS) entry which is preliminary data.</text>
</comment>
<dbReference type="OrthoDB" id="2282777at2759"/>
<dbReference type="EMBL" id="JAANQT010002744">
    <property type="protein sequence ID" value="KAG1301914.1"/>
    <property type="molecule type" value="Genomic_DNA"/>
</dbReference>
<dbReference type="Proteomes" id="UP000716291">
    <property type="component" value="Unassembled WGS sequence"/>
</dbReference>
<accession>A0A9P6WZT2</accession>
<gene>
    <name evidence="1" type="ORF">G6F64_011383</name>
</gene>
<proteinExistence type="predicted"/>
<reference evidence="1" key="1">
    <citation type="journal article" date="2020" name="Microb. Genom.">
        <title>Genetic diversity of clinical and environmental Mucorales isolates obtained from an investigation of mucormycosis cases among solid organ transplant recipients.</title>
        <authorList>
            <person name="Nguyen M.H."/>
            <person name="Kaul D."/>
            <person name="Muto C."/>
            <person name="Cheng S.J."/>
            <person name="Richter R.A."/>
            <person name="Bruno V.M."/>
            <person name="Liu G."/>
            <person name="Beyhan S."/>
            <person name="Sundermann A.J."/>
            <person name="Mounaud S."/>
            <person name="Pasculle A.W."/>
            <person name="Nierman W.C."/>
            <person name="Driscoll E."/>
            <person name="Cumbie R."/>
            <person name="Clancy C.J."/>
            <person name="Dupont C.L."/>
        </authorList>
    </citation>
    <scope>NUCLEOTIDE SEQUENCE</scope>
    <source>
        <strain evidence="1">GL11</strain>
    </source>
</reference>
<organism evidence="1 2">
    <name type="scientific">Rhizopus oryzae</name>
    <name type="common">Mucormycosis agent</name>
    <name type="synonym">Rhizopus arrhizus var. delemar</name>
    <dbReference type="NCBI Taxonomy" id="64495"/>
    <lineage>
        <taxon>Eukaryota</taxon>
        <taxon>Fungi</taxon>
        <taxon>Fungi incertae sedis</taxon>
        <taxon>Mucoromycota</taxon>
        <taxon>Mucoromycotina</taxon>
        <taxon>Mucoromycetes</taxon>
        <taxon>Mucorales</taxon>
        <taxon>Mucorineae</taxon>
        <taxon>Rhizopodaceae</taxon>
        <taxon>Rhizopus</taxon>
    </lineage>
</organism>
<evidence type="ECO:0000313" key="2">
    <source>
        <dbReference type="Proteomes" id="UP000716291"/>
    </source>
</evidence>
<keyword evidence="2" id="KW-1185">Reference proteome</keyword>
<evidence type="ECO:0000313" key="1">
    <source>
        <dbReference type="EMBL" id="KAG1301914.1"/>
    </source>
</evidence>
<protein>
    <submittedName>
        <fullName evidence="1">Uncharacterized protein</fullName>
    </submittedName>
</protein>